<evidence type="ECO:0000313" key="2">
    <source>
        <dbReference type="Proteomes" id="UP000000724"/>
    </source>
</evidence>
<reference evidence="1 2" key="1">
    <citation type="journal article" date="2008" name="Nat. Biotechnol.">
        <title>Genome sequencing and analysis of the filamentous fungus Penicillium chrysogenum.</title>
        <authorList>
            <person name="van den Berg M.A."/>
            <person name="Albang R."/>
            <person name="Albermann K."/>
            <person name="Badger J.H."/>
            <person name="Daran J.-M."/>
            <person name="Driessen A.J.M."/>
            <person name="Garcia-Estrada C."/>
            <person name="Fedorova N.D."/>
            <person name="Harris D.M."/>
            <person name="Heijne W.H.M."/>
            <person name="Joardar V.S."/>
            <person name="Kiel J.A.K.W."/>
            <person name="Kovalchuk A."/>
            <person name="Martin J.F."/>
            <person name="Nierman W.C."/>
            <person name="Nijland J.G."/>
            <person name="Pronk J.T."/>
            <person name="Roubos J.A."/>
            <person name="van der Klei I.J."/>
            <person name="van Peij N.N.M.E."/>
            <person name="Veenhuis M."/>
            <person name="von Doehren H."/>
            <person name="Wagner C."/>
            <person name="Wortman J.R."/>
            <person name="Bovenberg R.A.L."/>
        </authorList>
    </citation>
    <scope>NUCLEOTIDE SEQUENCE [LARGE SCALE GENOMIC DNA]</scope>
    <source>
        <strain evidence="2">ATCC 28089 / DSM 1075 / NRRL 1951 / Wisconsin 54-1255</strain>
    </source>
</reference>
<dbReference type="VEuPathDB" id="FungiDB:PCH_Pc21g18640"/>
<organism evidence="1 2">
    <name type="scientific">Penicillium rubens (strain ATCC 28089 / DSM 1075 / NRRL 1951 / Wisconsin 54-1255)</name>
    <name type="common">Penicillium chrysogenum</name>
    <dbReference type="NCBI Taxonomy" id="500485"/>
    <lineage>
        <taxon>Eukaryota</taxon>
        <taxon>Fungi</taxon>
        <taxon>Dikarya</taxon>
        <taxon>Ascomycota</taxon>
        <taxon>Pezizomycotina</taxon>
        <taxon>Eurotiomycetes</taxon>
        <taxon>Eurotiomycetidae</taxon>
        <taxon>Eurotiales</taxon>
        <taxon>Aspergillaceae</taxon>
        <taxon>Penicillium</taxon>
        <taxon>Penicillium chrysogenum species complex</taxon>
    </lineage>
</organism>
<keyword evidence="2" id="KW-1185">Reference proteome</keyword>
<sequence>MRIALVWCAAAADSPIWALEVRGSLSLADQNYHGKVENAFSKCLGLARHNLIKIAAYPSSTRQGILIREVHDTENAFAVTGSVVTDVTSVAKYNKVLKWHWSREWVSMLRDLSVLHGQVMIANILVLCHLLDHPFLFCLGIGGLAALVGARHVPSVPQDTETPVGRLS</sequence>
<accession>B6HHT4</accession>
<name>B6HHT4_PENRW</name>
<dbReference type="HOGENOM" id="CLU_1587052_0_0_1"/>
<dbReference type="AlphaFoldDB" id="B6HHT4"/>
<evidence type="ECO:0000313" key="1">
    <source>
        <dbReference type="EMBL" id="CAP96761.1"/>
    </source>
</evidence>
<proteinExistence type="predicted"/>
<protein>
    <submittedName>
        <fullName evidence="1">Uncharacterized protein</fullName>
    </submittedName>
</protein>
<dbReference type="Proteomes" id="UP000000724">
    <property type="component" value="Contig Pc00c21"/>
</dbReference>
<dbReference type="EMBL" id="AM920436">
    <property type="protein sequence ID" value="CAP96761.1"/>
    <property type="molecule type" value="Genomic_DNA"/>
</dbReference>
<gene>
    <name evidence="1" type="ORF">Pc21g18640</name>
    <name evidence="1" type="ORF">PCH_Pc21g18640</name>
</gene>